<keyword evidence="4" id="KW-0547">Nucleotide-binding</keyword>
<dbReference type="SMART" id="SM00382">
    <property type="entry name" value="AAA"/>
    <property type="match status" value="1"/>
</dbReference>
<dbReference type="GO" id="GO:0015658">
    <property type="term" value="F:branched-chain amino acid transmembrane transporter activity"/>
    <property type="evidence" value="ECO:0007669"/>
    <property type="project" value="TreeGrafter"/>
</dbReference>
<evidence type="ECO:0000256" key="3">
    <source>
        <dbReference type="ARBA" id="ARBA00022475"/>
    </source>
</evidence>
<dbReference type="PROSITE" id="PS00211">
    <property type="entry name" value="ABC_TRANSPORTER_1"/>
    <property type="match status" value="1"/>
</dbReference>
<dbReference type="AlphaFoldDB" id="A0A1A7C4N4"/>
<dbReference type="STRING" id="1747903.ASR47_1011106"/>
<evidence type="ECO:0000256" key="2">
    <source>
        <dbReference type="ARBA" id="ARBA00022448"/>
    </source>
</evidence>
<keyword evidence="3" id="KW-1003">Cell membrane</keyword>
<evidence type="ECO:0000256" key="4">
    <source>
        <dbReference type="ARBA" id="ARBA00022741"/>
    </source>
</evidence>
<evidence type="ECO:0000259" key="7">
    <source>
        <dbReference type="PROSITE" id="PS50893"/>
    </source>
</evidence>
<keyword evidence="3" id="KW-0472">Membrane</keyword>
<dbReference type="RefSeq" id="WP_065307690.1">
    <property type="nucleotide sequence ID" value="NZ_LOCQ01000052.1"/>
</dbReference>
<comment type="similarity">
    <text evidence="1">Belongs to the ABC transporter superfamily.</text>
</comment>
<name>A0A1A7C4N4_9BURK</name>
<evidence type="ECO:0000256" key="1">
    <source>
        <dbReference type="ARBA" id="ARBA00005417"/>
    </source>
</evidence>
<dbReference type="CDD" id="cd03224">
    <property type="entry name" value="ABC_TM1139_LivF_branched"/>
    <property type="match status" value="1"/>
</dbReference>
<dbReference type="InterPro" id="IPR017871">
    <property type="entry name" value="ABC_transporter-like_CS"/>
</dbReference>
<evidence type="ECO:0000313" key="9">
    <source>
        <dbReference type="Proteomes" id="UP000092713"/>
    </source>
</evidence>
<protein>
    <submittedName>
        <fullName evidence="8">Branched-chain amino acid transport system ATP-binding protein</fullName>
    </submittedName>
</protein>
<comment type="caution">
    <text evidence="8">The sequence shown here is derived from an EMBL/GenBank/DDBJ whole genome shotgun (WGS) entry which is preliminary data.</text>
</comment>
<dbReference type="Gene3D" id="3.40.50.300">
    <property type="entry name" value="P-loop containing nucleotide triphosphate hydrolases"/>
    <property type="match status" value="1"/>
</dbReference>
<proteinExistence type="inferred from homology"/>
<dbReference type="InterPro" id="IPR003439">
    <property type="entry name" value="ABC_transporter-like_ATP-bd"/>
</dbReference>
<dbReference type="Proteomes" id="UP000092713">
    <property type="component" value="Unassembled WGS sequence"/>
</dbReference>
<feature type="domain" description="ABC transporter" evidence="7">
    <location>
        <begin position="2"/>
        <end position="232"/>
    </location>
</feature>
<keyword evidence="6" id="KW-0029">Amino-acid transport</keyword>
<dbReference type="InterPro" id="IPR003593">
    <property type="entry name" value="AAA+_ATPase"/>
</dbReference>
<accession>A0A1A7C4N4</accession>
<dbReference type="PANTHER" id="PTHR43820">
    <property type="entry name" value="HIGH-AFFINITY BRANCHED-CHAIN AMINO ACID TRANSPORT ATP-BINDING PROTEIN LIVF"/>
    <property type="match status" value="1"/>
</dbReference>
<dbReference type="SUPFAM" id="SSF52540">
    <property type="entry name" value="P-loop containing nucleoside triphosphate hydrolases"/>
    <property type="match status" value="1"/>
</dbReference>
<dbReference type="EMBL" id="LOCQ01000052">
    <property type="protein sequence ID" value="OBV39715.1"/>
    <property type="molecule type" value="Genomic_DNA"/>
</dbReference>
<evidence type="ECO:0000313" key="8">
    <source>
        <dbReference type="EMBL" id="OBV39715.1"/>
    </source>
</evidence>
<dbReference type="GO" id="GO:0016887">
    <property type="term" value="F:ATP hydrolysis activity"/>
    <property type="evidence" value="ECO:0007669"/>
    <property type="project" value="InterPro"/>
</dbReference>
<dbReference type="GO" id="GO:0015807">
    <property type="term" value="P:L-amino acid transport"/>
    <property type="evidence" value="ECO:0007669"/>
    <property type="project" value="TreeGrafter"/>
</dbReference>
<keyword evidence="9" id="KW-1185">Reference proteome</keyword>
<evidence type="ECO:0000256" key="5">
    <source>
        <dbReference type="ARBA" id="ARBA00022840"/>
    </source>
</evidence>
<keyword evidence="5 8" id="KW-0067">ATP-binding</keyword>
<reference evidence="8 9" key="1">
    <citation type="submission" date="2016-04" db="EMBL/GenBank/DDBJ databases">
        <title>Draft genome sequence of Janthinobacterium psychrotolerans sp. nov., isolated from freshwater sediments in Denmark.</title>
        <authorList>
            <person name="Gong X."/>
            <person name="Skrivergaard S."/>
            <person name="Korsgaard B.S."/>
            <person name="Schreiber L."/>
            <person name="Marshall I.P."/>
            <person name="Finster K."/>
            <person name="Schramm A."/>
        </authorList>
    </citation>
    <scope>NUCLEOTIDE SEQUENCE [LARGE SCALE GENOMIC DNA]</scope>
    <source>
        <strain evidence="8 9">S3-2</strain>
    </source>
</reference>
<dbReference type="PROSITE" id="PS50893">
    <property type="entry name" value="ABC_TRANSPORTER_2"/>
    <property type="match status" value="1"/>
</dbReference>
<dbReference type="OrthoDB" id="9776369at2"/>
<keyword evidence="2" id="KW-0813">Transport</keyword>
<gene>
    <name evidence="8" type="ORF">ASR47_1011106</name>
</gene>
<organism evidence="8 9">
    <name type="scientific">Janthinobacterium psychrotolerans</name>
    <dbReference type="NCBI Taxonomy" id="1747903"/>
    <lineage>
        <taxon>Bacteria</taxon>
        <taxon>Pseudomonadati</taxon>
        <taxon>Pseudomonadota</taxon>
        <taxon>Betaproteobacteria</taxon>
        <taxon>Burkholderiales</taxon>
        <taxon>Oxalobacteraceae</taxon>
        <taxon>Janthinobacterium</taxon>
    </lineage>
</organism>
<dbReference type="InterPro" id="IPR052156">
    <property type="entry name" value="BCAA_Transport_ATP-bd_LivF"/>
</dbReference>
<dbReference type="PATRIC" id="fig|1747903.4.peg.3322"/>
<dbReference type="Pfam" id="PF00005">
    <property type="entry name" value="ABC_tran"/>
    <property type="match status" value="1"/>
</dbReference>
<dbReference type="GO" id="GO:0005524">
    <property type="term" value="F:ATP binding"/>
    <property type="evidence" value="ECO:0007669"/>
    <property type="project" value="UniProtKB-KW"/>
</dbReference>
<dbReference type="PANTHER" id="PTHR43820:SF4">
    <property type="entry name" value="HIGH-AFFINITY BRANCHED-CHAIN AMINO ACID TRANSPORT ATP-BINDING PROTEIN LIVF"/>
    <property type="match status" value="1"/>
</dbReference>
<dbReference type="InterPro" id="IPR027417">
    <property type="entry name" value="P-loop_NTPase"/>
</dbReference>
<evidence type="ECO:0000256" key="6">
    <source>
        <dbReference type="ARBA" id="ARBA00022970"/>
    </source>
</evidence>
<sequence>MLEVTNLRAGYGAINVLWDVSLTVQKGKLTTIIGPNGAGKTTLLRAIMGLVPASAGSISLDGKVLNGTPTWKMSDAAVTMIPEGRMTFRDMSVEENLIMGAFPKAHRAHMRERLESSYAMFPRLRERRKQLAGSLSGGEAQMLAMARGLMSDPQLLIVDEPSLGLAPLVVNELFEILARLNDGQRTIVLVEQNTARAVKVADHVYLMQSGKVALSQKASEVDLEHLHELYFAR</sequence>